<dbReference type="PRINTS" id="PR00038">
    <property type="entry name" value="HTHLUXR"/>
</dbReference>
<dbReference type="Gene3D" id="1.10.10.10">
    <property type="entry name" value="Winged helix-like DNA-binding domain superfamily/Winged helix DNA-binding domain"/>
    <property type="match status" value="1"/>
</dbReference>
<proteinExistence type="predicted"/>
<evidence type="ECO:0000313" key="3">
    <source>
        <dbReference type="EMBL" id="AWH12906.1"/>
    </source>
</evidence>
<dbReference type="Pfam" id="PF00196">
    <property type="entry name" value="GerE"/>
    <property type="match status" value="1"/>
</dbReference>
<name>A0A2S1P8P3_STRSO</name>
<dbReference type="CDD" id="cd06170">
    <property type="entry name" value="LuxR_C_like"/>
    <property type="match status" value="1"/>
</dbReference>
<organism evidence="3">
    <name type="scientific">Streptomyces seoulensis</name>
    <dbReference type="NCBI Taxonomy" id="73044"/>
    <lineage>
        <taxon>Bacteria</taxon>
        <taxon>Bacillati</taxon>
        <taxon>Actinomycetota</taxon>
        <taxon>Actinomycetes</taxon>
        <taxon>Kitasatosporales</taxon>
        <taxon>Streptomycetaceae</taxon>
        <taxon>Streptomyces</taxon>
    </lineage>
</organism>
<dbReference type="PANTHER" id="PTHR43214">
    <property type="entry name" value="TWO-COMPONENT RESPONSE REGULATOR"/>
    <property type="match status" value="1"/>
</dbReference>
<evidence type="ECO:0000256" key="2">
    <source>
        <dbReference type="SAM" id="MobiDB-lite"/>
    </source>
</evidence>
<dbReference type="InterPro" id="IPR039420">
    <property type="entry name" value="WalR-like"/>
</dbReference>
<sequence>MATVEAVSDSEYLKSLIINTVQELWEDKAALVKFLNVVRRSEGFADLADTLERSHLRPVIIDEGMQELCGASERPMESHPQQERSCIVCQPSDAADRQETPVRCGEPRAWTRETERAALLTPREIEVFLLLGVGSSNRTIATSLGITERTVKAHVARIMAKIGVESRLQAGLAAYVYQKSAQDATTSDLRQVSGITDAESAQKSAWNLFSLASPAPGGRGAGAQTVISDSGAGDIPRPGPHESRYDRPLYRSARTGLTTPPTPAASTLTP</sequence>
<feature type="region of interest" description="Disordered" evidence="2">
    <location>
        <begin position="216"/>
        <end position="270"/>
    </location>
</feature>
<dbReference type="PANTHER" id="PTHR43214:SF43">
    <property type="entry name" value="TWO-COMPONENT RESPONSE REGULATOR"/>
    <property type="match status" value="1"/>
</dbReference>
<feature type="compositionally biased region" description="Basic and acidic residues" evidence="2">
    <location>
        <begin position="239"/>
        <end position="249"/>
    </location>
</feature>
<keyword evidence="1" id="KW-0238">DNA-binding</keyword>
<dbReference type="GO" id="GO:0003677">
    <property type="term" value="F:DNA binding"/>
    <property type="evidence" value="ECO:0007669"/>
    <property type="project" value="UniProtKB-KW"/>
</dbReference>
<dbReference type="SUPFAM" id="SSF46894">
    <property type="entry name" value="C-terminal effector domain of the bipartite response regulators"/>
    <property type="match status" value="1"/>
</dbReference>
<dbReference type="PROSITE" id="PS50043">
    <property type="entry name" value="HTH_LUXR_2"/>
    <property type="match status" value="1"/>
</dbReference>
<dbReference type="InterPro" id="IPR036388">
    <property type="entry name" value="WH-like_DNA-bd_sf"/>
</dbReference>
<accession>A0A2S1P8P3</accession>
<feature type="compositionally biased region" description="Low complexity" evidence="2">
    <location>
        <begin position="255"/>
        <end position="270"/>
    </location>
</feature>
<reference evidence="3" key="1">
    <citation type="journal article" date="2018" name="Org. Lett.">
        <title>Discovery, Biosynthesis, and Heterologous Production of Streptoseomycin, an Anti-Microaerophilic Bacteria Macrodilactone.</title>
        <authorList>
            <person name="Zhang B."/>
            <person name="Wang K.B."/>
            <person name="Wang W."/>
            <person name="Bi S.F."/>
            <person name="Mei Y.N."/>
            <person name="Deng X.Z."/>
            <person name="Jiao R.H."/>
            <person name="Tan R.X."/>
            <person name="Ge H.M."/>
        </authorList>
    </citation>
    <scope>NUCLEOTIDE SEQUENCE</scope>
    <source>
        <strain evidence="3">A01</strain>
    </source>
</reference>
<dbReference type="PROSITE" id="PS00622">
    <property type="entry name" value="HTH_LUXR_1"/>
    <property type="match status" value="1"/>
</dbReference>
<evidence type="ECO:0000256" key="1">
    <source>
        <dbReference type="ARBA" id="ARBA00023125"/>
    </source>
</evidence>
<dbReference type="SMART" id="SM00421">
    <property type="entry name" value="HTH_LUXR"/>
    <property type="match status" value="1"/>
</dbReference>
<dbReference type="GO" id="GO:0006355">
    <property type="term" value="P:regulation of DNA-templated transcription"/>
    <property type="evidence" value="ECO:0007669"/>
    <property type="project" value="InterPro"/>
</dbReference>
<dbReference type="InterPro" id="IPR016032">
    <property type="entry name" value="Sig_transdc_resp-reg_C-effctor"/>
</dbReference>
<dbReference type="EMBL" id="MG891745">
    <property type="protein sequence ID" value="AWH12906.1"/>
    <property type="molecule type" value="Genomic_DNA"/>
</dbReference>
<dbReference type="AlphaFoldDB" id="A0A2S1P8P3"/>
<protein>
    <submittedName>
        <fullName evidence="3">StmE</fullName>
    </submittedName>
</protein>
<dbReference type="InterPro" id="IPR000792">
    <property type="entry name" value="Tscrpt_reg_LuxR_C"/>
</dbReference>